<protein>
    <submittedName>
        <fullName evidence="1">Uncharacterized protein</fullName>
    </submittedName>
</protein>
<proteinExistence type="predicted"/>
<dbReference type="EMBL" id="OOIL02001001">
    <property type="protein sequence ID" value="VFQ71232.1"/>
    <property type="molecule type" value="Genomic_DNA"/>
</dbReference>
<accession>A0A484L4K5</accession>
<evidence type="ECO:0000313" key="1">
    <source>
        <dbReference type="EMBL" id="VFQ71232.1"/>
    </source>
</evidence>
<dbReference type="InterPro" id="IPR007750">
    <property type="entry name" value="DUF674"/>
</dbReference>
<name>A0A484L4K5_9ASTE</name>
<dbReference type="Proteomes" id="UP000595140">
    <property type="component" value="Unassembled WGS sequence"/>
</dbReference>
<reference evidence="1 2" key="1">
    <citation type="submission" date="2018-04" db="EMBL/GenBank/DDBJ databases">
        <authorList>
            <person name="Vogel A."/>
        </authorList>
    </citation>
    <scope>NUCLEOTIDE SEQUENCE [LARGE SCALE GENOMIC DNA]</scope>
</reference>
<dbReference type="OrthoDB" id="1277335at2759"/>
<organism evidence="1 2">
    <name type="scientific">Cuscuta campestris</name>
    <dbReference type="NCBI Taxonomy" id="132261"/>
    <lineage>
        <taxon>Eukaryota</taxon>
        <taxon>Viridiplantae</taxon>
        <taxon>Streptophyta</taxon>
        <taxon>Embryophyta</taxon>
        <taxon>Tracheophyta</taxon>
        <taxon>Spermatophyta</taxon>
        <taxon>Magnoliopsida</taxon>
        <taxon>eudicotyledons</taxon>
        <taxon>Gunneridae</taxon>
        <taxon>Pentapetalae</taxon>
        <taxon>asterids</taxon>
        <taxon>lamiids</taxon>
        <taxon>Solanales</taxon>
        <taxon>Convolvulaceae</taxon>
        <taxon>Cuscuteae</taxon>
        <taxon>Cuscuta</taxon>
        <taxon>Cuscuta subgen. Grammica</taxon>
        <taxon>Cuscuta sect. Cleistogrammica</taxon>
    </lineage>
</organism>
<keyword evidence="2" id="KW-1185">Reference proteome</keyword>
<evidence type="ECO:0000313" key="2">
    <source>
        <dbReference type="Proteomes" id="UP000595140"/>
    </source>
</evidence>
<dbReference type="Pfam" id="PF05056">
    <property type="entry name" value="DUF674"/>
    <property type="match status" value="2"/>
</dbReference>
<gene>
    <name evidence="1" type="ORF">CCAM_LOCUS13008</name>
</gene>
<dbReference type="PANTHER" id="PTHR33103">
    <property type="entry name" value="OS01G0153900 PROTEIN"/>
    <property type="match status" value="1"/>
</dbReference>
<sequence>MAEVKKEAAVVSLKLLIDDSKNRVVAAEAKKDLVDILFGFLALPMATVIRLTATSGATIGYNCKNLGINIDDSGSEITYACSAGRYCSSYYSQYPNLSCVLCRQGTTTIERRSGGYYEGGFLQGGVVFIISDDLRIRPASPAVLSQLLPADLITLSEAKQFREMSVDVSKDEVLGLLAHSMFSESSLSDFFLGNKGGALSHQKKVGSKLSPSIATAVQTTPEQNPPSTTTLNLKVTTKKSTNKILFAEATDEFFDFLCSFLTTPLGSMAHVLDGHSGFICIDNLYLSVLELEDKWFLSGLKSTLQNPKIAPYHNCKKQPLKLEERVANAYLLKPRGINNFALQPSVFMVPDDLEVKPLSLLTSFNLMREVVEFWKN</sequence>
<dbReference type="AlphaFoldDB" id="A0A484L4K5"/>
<dbReference type="PANTHER" id="PTHR33103:SF27">
    <property type="entry name" value="OS04G0594700 PROTEIN"/>
    <property type="match status" value="1"/>
</dbReference>